<name>A0A6M5YZN0_9BACT</name>
<dbReference type="GO" id="GO:0004521">
    <property type="term" value="F:RNA endonuclease activity"/>
    <property type="evidence" value="ECO:0007669"/>
    <property type="project" value="TreeGrafter"/>
</dbReference>
<organism evidence="1 2">
    <name type="scientific">Frigoriglobus tundricola</name>
    <dbReference type="NCBI Taxonomy" id="2774151"/>
    <lineage>
        <taxon>Bacteria</taxon>
        <taxon>Pseudomonadati</taxon>
        <taxon>Planctomycetota</taxon>
        <taxon>Planctomycetia</taxon>
        <taxon>Gemmatales</taxon>
        <taxon>Gemmataceae</taxon>
        <taxon>Frigoriglobus</taxon>
    </lineage>
</organism>
<keyword evidence="2" id="KW-1185">Reference proteome</keyword>
<gene>
    <name evidence="1" type="ORF">FTUN_5972</name>
</gene>
<dbReference type="InterPro" id="IPR050698">
    <property type="entry name" value="MBL"/>
</dbReference>
<sequence>MPVDLITLSEDGLYCPAGDFHIDPWNAVPRAVVTHAHTDHARWGCGKYLVAAPGLHLFRTRLGKDADITTVPHGEVVDHNGVRVSFHPAGHVLGSAQIRLEHCGEVWVVTGDYKLDPDPTCLPFEHVRCHTFITESTFALPVYRWETADVLFGGVNGWWRANRAAGKCSIVYAYALGKAQRVMAGVDASIGPIYTHGAVEKVTRAYRDSGVELPPTTPVSEVVAGAKEKGKGKSKAKPWAGALVIAPPSADGSPWAKKFEPKSEAFASGWMCVRGARRRRAIDRGFVLSDHADWPGLLTAVKESGATRVLATHGFASVLARHLREQGLDADVIATRYGDDDTADAGEEAEA</sequence>
<dbReference type="PANTHER" id="PTHR11203">
    <property type="entry name" value="CLEAVAGE AND POLYADENYLATION SPECIFICITY FACTOR FAMILY MEMBER"/>
    <property type="match status" value="1"/>
</dbReference>
<dbReference type="PANTHER" id="PTHR11203:SF49">
    <property type="entry name" value="BLL1145 PROTEIN"/>
    <property type="match status" value="1"/>
</dbReference>
<reference evidence="2" key="1">
    <citation type="submission" date="2020-05" db="EMBL/GenBank/DDBJ databases">
        <title>Frigoriglobus tundricola gen. nov., sp. nov., a psychrotolerant cellulolytic planctomycete of the family Gemmataceae with two divergent copies of 16S rRNA gene.</title>
        <authorList>
            <person name="Kulichevskaya I.S."/>
            <person name="Ivanova A.A."/>
            <person name="Naumoff D.G."/>
            <person name="Beletsky A.V."/>
            <person name="Rijpstra W.I.C."/>
            <person name="Sinninghe Damste J.S."/>
            <person name="Mardanov A.V."/>
            <person name="Ravin N.V."/>
            <person name="Dedysh S.N."/>
        </authorList>
    </citation>
    <scope>NUCLEOTIDE SEQUENCE [LARGE SCALE GENOMIC DNA]</scope>
    <source>
        <strain evidence="2">PL17</strain>
    </source>
</reference>
<dbReference type="AlphaFoldDB" id="A0A6M5YZN0"/>
<dbReference type="InterPro" id="IPR026360">
    <property type="entry name" value="Xnuc_lig_assoc"/>
</dbReference>
<accession>A0A6M5YZN0</accession>
<evidence type="ECO:0000313" key="1">
    <source>
        <dbReference type="EMBL" id="QJW98382.1"/>
    </source>
</evidence>
<protein>
    <recommendedName>
        <fullName evidence="3">mRNA 3-end processing exonuclease</fullName>
    </recommendedName>
</protein>
<dbReference type="InterPro" id="IPR036866">
    <property type="entry name" value="RibonucZ/Hydroxyglut_hydro"/>
</dbReference>
<evidence type="ECO:0000313" key="2">
    <source>
        <dbReference type="Proteomes" id="UP000503447"/>
    </source>
</evidence>
<dbReference type="NCBIfam" id="TIGR04122">
    <property type="entry name" value="Xnuc_lig_assoc"/>
    <property type="match status" value="1"/>
</dbReference>
<proteinExistence type="predicted"/>
<evidence type="ECO:0008006" key="3">
    <source>
        <dbReference type="Google" id="ProtNLM"/>
    </source>
</evidence>
<dbReference type="EMBL" id="CP053452">
    <property type="protein sequence ID" value="QJW98382.1"/>
    <property type="molecule type" value="Genomic_DNA"/>
</dbReference>
<dbReference type="Gene3D" id="3.60.15.10">
    <property type="entry name" value="Ribonuclease Z/Hydroxyacylglutathione hydrolase-like"/>
    <property type="match status" value="1"/>
</dbReference>
<dbReference type="Proteomes" id="UP000503447">
    <property type="component" value="Chromosome"/>
</dbReference>
<dbReference type="SUPFAM" id="SSF56281">
    <property type="entry name" value="Metallo-hydrolase/oxidoreductase"/>
    <property type="match status" value="1"/>
</dbReference>
<dbReference type="KEGG" id="ftj:FTUN_5972"/>